<evidence type="ECO:0000313" key="1">
    <source>
        <dbReference type="EMBL" id="SDX59174.1"/>
    </source>
</evidence>
<sequence length="99" mass="11094">MMPASAIEDEAKELDAALDVLGLTSETRFFALSRVPTPEVLLETVRAHRAIENALHWQLAVWFREDAARNRKDSGSGNIAVLRRCALDVIRRDTYKGSL</sequence>
<dbReference type="PANTHER" id="PTHR30298:SF0">
    <property type="entry name" value="PROTEIN YBFL-RELATED"/>
    <property type="match status" value="1"/>
</dbReference>
<evidence type="ECO:0000313" key="2">
    <source>
        <dbReference type="Proteomes" id="UP000198539"/>
    </source>
</evidence>
<dbReference type="Proteomes" id="UP000198539">
    <property type="component" value="Unassembled WGS sequence"/>
</dbReference>
<dbReference type="PANTHER" id="PTHR30298">
    <property type="entry name" value="H REPEAT-ASSOCIATED PREDICTED TRANSPOSASE"/>
    <property type="match status" value="1"/>
</dbReference>
<accession>A0A1H3D069</accession>
<organism evidence="1 2">
    <name type="scientific">Roseicitreum antarcticum</name>
    <dbReference type="NCBI Taxonomy" id="564137"/>
    <lineage>
        <taxon>Bacteria</taxon>
        <taxon>Pseudomonadati</taxon>
        <taxon>Pseudomonadota</taxon>
        <taxon>Alphaproteobacteria</taxon>
        <taxon>Rhodobacterales</taxon>
        <taxon>Paracoccaceae</taxon>
        <taxon>Roseicitreum</taxon>
    </lineage>
</organism>
<dbReference type="InterPro" id="IPR051698">
    <property type="entry name" value="Transposase_11-like"/>
</dbReference>
<protein>
    <submittedName>
        <fullName evidence="1">Uncharacterized protein</fullName>
    </submittedName>
</protein>
<dbReference type="RefSeq" id="WP_223814102.1">
    <property type="nucleotide sequence ID" value="NZ_CP061498.1"/>
</dbReference>
<name>A0A1H3D069_9RHOB</name>
<dbReference type="STRING" id="564137.SAMN04488238_11122"/>
<keyword evidence="2" id="KW-1185">Reference proteome</keyword>
<reference evidence="1 2" key="1">
    <citation type="submission" date="2016-10" db="EMBL/GenBank/DDBJ databases">
        <authorList>
            <person name="de Groot N.N."/>
        </authorList>
    </citation>
    <scope>NUCLEOTIDE SEQUENCE [LARGE SCALE GENOMIC DNA]</scope>
    <source>
        <strain evidence="1 2">CGMCC 1.8894</strain>
    </source>
</reference>
<dbReference type="AlphaFoldDB" id="A0A1H3D069"/>
<dbReference type="EMBL" id="FNOM01000011">
    <property type="protein sequence ID" value="SDX59174.1"/>
    <property type="molecule type" value="Genomic_DNA"/>
</dbReference>
<proteinExistence type="predicted"/>
<gene>
    <name evidence="1" type="ORF">SAMN04488238_11122</name>
</gene>